<protein>
    <submittedName>
        <fullName evidence="2">Uncharacterized protein</fullName>
    </submittedName>
</protein>
<evidence type="ECO:0000313" key="3">
    <source>
        <dbReference type="Proteomes" id="UP001302321"/>
    </source>
</evidence>
<evidence type="ECO:0000313" key="2">
    <source>
        <dbReference type="EMBL" id="KAK4174574.1"/>
    </source>
</evidence>
<proteinExistence type="predicted"/>
<keyword evidence="1" id="KW-0472">Membrane</keyword>
<reference evidence="2" key="2">
    <citation type="submission" date="2023-05" db="EMBL/GenBank/DDBJ databases">
        <authorList>
            <consortium name="Lawrence Berkeley National Laboratory"/>
            <person name="Steindorff A."/>
            <person name="Hensen N."/>
            <person name="Bonometti L."/>
            <person name="Westerberg I."/>
            <person name="Brannstrom I.O."/>
            <person name="Guillou S."/>
            <person name="Cros-Aarteil S."/>
            <person name="Calhoun S."/>
            <person name="Haridas S."/>
            <person name="Kuo A."/>
            <person name="Mondo S."/>
            <person name="Pangilinan J."/>
            <person name="Riley R."/>
            <person name="Labutti K."/>
            <person name="Andreopoulos B."/>
            <person name="Lipzen A."/>
            <person name="Chen C."/>
            <person name="Yanf M."/>
            <person name="Daum C."/>
            <person name="Ng V."/>
            <person name="Clum A."/>
            <person name="Ohm R."/>
            <person name="Martin F."/>
            <person name="Silar P."/>
            <person name="Natvig D."/>
            <person name="Lalanne C."/>
            <person name="Gautier V."/>
            <person name="Ament-Velasquez S.L."/>
            <person name="Kruys A."/>
            <person name="Hutchinson M.I."/>
            <person name="Powell A.J."/>
            <person name="Barry K."/>
            <person name="Miller A.N."/>
            <person name="Grigoriev I.V."/>
            <person name="Debuchy R."/>
            <person name="Gladieux P."/>
            <person name="Thoren M.H."/>
            <person name="Johannesson H."/>
        </authorList>
    </citation>
    <scope>NUCLEOTIDE SEQUENCE</scope>
    <source>
        <strain evidence="2">CBS 892.96</strain>
    </source>
</reference>
<keyword evidence="3" id="KW-1185">Reference proteome</keyword>
<gene>
    <name evidence="2" type="ORF">QBC36DRAFT_312833</name>
</gene>
<keyword evidence="1" id="KW-0812">Transmembrane</keyword>
<dbReference type="Proteomes" id="UP001302321">
    <property type="component" value="Unassembled WGS sequence"/>
</dbReference>
<comment type="caution">
    <text evidence="2">The sequence shown here is derived from an EMBL/GenBank/DDBJ whole genome shotgun (WGS) entry which is preliminary data.</text>
</comment>
<dbReference type="AlphaFoldDB" id="A0AAN6W381"/>
<organism evidence="2 3">
    <name type="scientific">Triangularia setosa</name>
    <dbReference type="NCBI Taxonomy" id="2587417"/>
    <lineage>
        <taxon>Eukaryota</taxon>
        <taxon>Fungi</taxon>
        <taxon>Dikarya</taxon>
        <taxon>Ascomycota</taxon>
        <taxon>Pezizomycotina</taxon>
        <taxon>Sordariomycetes</taxon>
        <taxon>Sordariomycetidae</taxon>
        <taxon>Sordariales</taxon>
        <taxon>Podosporaceae</taxon>
        <taxon>Triangularia</taxon>
    </lineage>
</organism>
<sequence>MWWPSPAASIGFTASSITPILLYFLQLLIDTHGTVNQHELPLHHHGPSGPLPHFRYRPSPTPAVGILRRHSINAYVFNGAAGLLVDTKGESSGPAVGDERWPIVLSNGRPAQSWEALLG</sequence>
<accession>A0AAN6W381</accession>
<feature type="transmembrane region" description="Helical" evidence="1">
    <location>
        <begin position="6"/>
        <end position="25"/>
    </location>
</feature>
<evidence type="ECO:0000256" key="1">
    <source>
        <dbReference type="SAM" id="Phobius"/>
    </source>
</evidence>
<name>A0AAN6W381_9PEZI</name>
<dbReference type="EMBL" id="MU866275">
    <property type="protein sequence ID" value="KAK4174574.1"/>
    <property type="molecule type" value="Genomic_DNA"/>
</dbReference>
<reference evidence="2" key="1">
    <citation type="journal article" date="2023" name="Mol. Phylogenet. Evol.">
        <title>Genome-scale phylogeny and comparative genomics of the fungal order Sordariales.</title>
        <authorList>
            <person name="Hensen N."/>
            <person name="Bonometti L."/>
            <person name="Westerberg I."/>
            <person name="Brannstrom I.O."/>
            <person name="Guillou S."/>
            <person name="Cros-Aarteil S."/>
            <person name="Calhoun S."/>
            <person name="Haridas S."/>
            <person name="Kuo A."/>
            <person name="Mondo S."/>
            <person name="Pangilinan J."/>
            <person name="Riley R."/>
            <person name="LaButti K."/>
            <person name="Andreopoulos B."/>
            <person name="Lipzen A."/>
            <person name="Chen C."/>
            <person name="Yan M."/>
            <person name="Daum C."/>
            <person name="Ng V."/>
            <person name="Clum A."/>
            <person name="Steindorff A."/>
            <person name="Ohm R.A."/>
            <person name="Martin F."/>
            <person name="Silar P."/>
            <person name="Natvig D.O."/>
            <person name="Lalanne C."/>
            <person name="Gautier V."/>
            <person name="Ament-Velasquez S.L."/>
            <person name="Kruys A."/>
            <person name="Hutchinson M.I."/>
            <person name="Powell A.J."/>
            <person name="Barry K."/>
            <person name="Miller A.N."/>
            <person name="Grigoriev I.V."/>
            <person name="Debuchy R."/>
            <person name="Gladieux P."/>
            <person name="Hiltunen Thoren M."/>
            <person name="Johannesson H."/>
        </authorList>
    </citation>
    <scope>NUCLEOTIDE SEQUENCE</scope>
    <source>
        <strain evidence="2">CBS 892.96</strain>
    </source>
</reference>
<keyword evidence="1" id="KW-1133">Transmembrane helix</keyword>